<dbReference type="WBParaSite" id="Hba_20072">
    <property type="protein sequence ID" value="Hba_20072"/>
    <property type="gene ID" value="Hba_20072"/>
</dbReference>
<proteinExistence type="predicted"/>
<dbReference type="GO" id="GO:0003743">
    <property type="term" value="F:translation initiation factor activity"/>
    <property type="evidence" value="ECO:0007669"/>
    <property type="project" value="UniProtKB-KW"/>
</dbReference>
<dbReference type="Proteomes" id="UP000095283">
    <property type="component" value="Unplaced"/>
</dbReference>
<evidence type="ECO:0000256" key="1">
    <source>
        <dbReference type="ARBA" id="ARBA00022490"/>
    </source>
</evidence>
<protein>
    <submittedName>
        <fullName evidence="5">Translation initiation factor eIF-2B subunit alpha</fullName>
    </submittedName>
</protein>
<evidence type="ECO:0000256" key="2">
    <source>
        <dbReference type="ARBA" id="ARBA00022540"/>
    </source>
</evidence>
<dbReference type="GO" id="GO:0005851">
    <property type="term" value="C:eukaryotic translation initiation factor 2B complex"/>
    <property type="evidence" value="ECO:0007669"/>
    <property type="project" value="TreeGrafter"/>
</dbReference>
<keyword evidence="2" id="KW-0396">Initiation factor</keyword>
<reference evidence="5" key="1">
    <citation type="submission" date="2016-11" db="UniProtKB">
        <authorList>
            <consortium name="WormBaseParasite"/>
        </authorList>
    </citation>
    <scope>IDENTIFICATION</scope>
</reference>
<evidence type="ECO:0000313" key="5">
    <source>
        <dbReference type="WBParaSite" id="Hba_20072"/>
    </source>
</evidence>
<keyword evidence="4" id="KW-1185">Reference proteome</keyword>
<sequence length="258" mass="28560">MEASATDLSDLQKSFVAVFRGKSCRDSSLKIALETINFLKKVVIHEKYDTISDLLSLLSIHGHIIACAEPSELVIRNAVLMVTKLARDENTRLLVGTEPLSPYDSLNKLWMDSEKRSGAANGKKLKKGLILAVKEVLWFLYLRVKSIRKYFSHFNLSDFNCSGLSFKVKVAAEMESCRDSIAAQANDLIQPQDILIVNSLNQSSTLAAFLASARSNKKLRILSVTHSCEFDSSPDFVSPILLSDVGTKMCEVTKVLSV</sequence>
<dbReference type="SUPFAM" id="SSF100950">
    <property type="entry name" value="NagB/RpiA/CoA transferase-like"/>
    <property type="match status" value="1"/>
</dbReference>
<dbReference type="GO" id="GO:0005085">
    <property type="term" value="F:guanyl-nucleotide exchange factor activity"/>
    <property type="evidence" value="ECO:0007669"/>
    <property type="project" value="TreeGrafter"/>
</dbReference>
<evidence type="ECO:0000256" key="3">
    <source>
        <dbReference type="ARBA" id="ARBA00022917"/>
    </source>
</evidence>
<organism evidence="4 5">
    <name type="scientific">Heterorhabditis bacteriophora</name>
    <name type="common">Entomopathogenic nematode worm</name>
    <dbReference type="NCBI Taxonomy" id="37862"/>
    <lineage>
        <taxon>Eukaryota</taxon>
        <taxon>Metazoa</taxon>
        <taxon>Ecdysozoa</taxon>
        <taxon>Nematoda</taxon>
        <taxon>Chromadorea</taxon>
        <taxon>Rhabditida</taxon>
        <taxon>Rhabditina</taxon>
        <taxon>Rhabditomorpha</taxon>
        <taxon>Strongyloidea</taxon>
        <taxon>Heterorhabditidae</taxon>
        <taxon>Heterorhabditis</taxon>
    </lineage>
</organism>
<evidence type="ECO:0000313" key="4">
    <source>
        <dbReference type="Proteomes" id="UP000095283"/>
    </source>
</evidence>
<name>A0A1I7XQQ6_HETBA</name>
<dbReference type="PANTHER" id="PTHR45859:SF1">
    <property type="entry name" value="TRANSLATION INITIATION FACTOR EIF-2B SUBUNIT BETA"/>
    <property type="match status" value="1"/>
</dbReference>
<keyword evidence="1" id="KW-0963">Cytoplasm</keyword>
<accession>A0A1I7XQQ6</accession>
<dbReference type="PANTHER" id="PTHR45859">
    <property type="entry name" value="TRANSLATION INITIATION FACTOR EIF-2B SUBUNIT BETA"/>
    <property type="match status" value="1"/>
</dbReference>
<dbReference type="InterPro" id="IPR051855">
    <property type="entry name" value="eIF2B_beta_subunit"/>
</dbReference>
<dbReference type="InterPro" id="IPR037171">
    <property type="entry name" value="NagB/RpiA_transferase-like"/>
</dbReference>
<keyword evidence="3" id="KW-0648">Protein biosynthesis</keyword>
<dbReference type="AlphaFoldDB" id="A0A1I7XQQ6"/>